<accession>A0A0S0MV14</accession>
<dbReference type="KEGG" id="vg:26626450"/>
<dbReference type="Proteomes" id="UP000203864">
    <property type="component" value="Segment"/>
</dbReference>
<dbReference type="RefSeq" id="YP_009199461.1">
    <property type="nucleotide sequence ID" value="NC_028809.1"/>
</dbReference>
<reference evidence="2 3" key="1">
    <citation type="journal article" date="2012" name="Appl. Environ. Microbiol.">
        <title>High Diversity and Novel Species of Pseudomonas aeruginosa Bacteriophages.</title>
        <authorList>
            <person name="Sepulveda-Robles O."/>
            <person name="Kameyama L."/>
            <person name="Guarneros G."/>
        </authorList>
    </citation>
    <scope>NUCLEOTIDE SEQUENCE [LARGE SCALE GENOMIC DNA]</scope>
</reference>
<proteinExistence type="predicted"/>
<dbReference type="Pfam" id="PF20557">
    <property type="entry name" value="DnaT_2"/>
    <property type="match status" value="1"/>
</dbReference>
<gene>
    <name evidence="2" type="ORF">PaMx74_22</name>
</gene>
<feature type="domain" description="Putative DnaT-like" evidence="1">
    <location>
        <begin position="11"/>
        <end position="166"/>
    </location>
</feature>
<dbReference type="GeneID" id="26626450"/>
<evidence type="ECO:0000313" key="3">
    <source>
        <dbReference type="Proteomes" id="UP000203864"/>
    </source>
</evidence>
<organism evidence="2 3">
    <name type="scientific">Pseudomonas phage PaMx74</name>
    <dbReference type="NCBI Taxonomy" id="1175663"/>
    <lineage>
        <taxon>Viruses</taxon>
        <taxon>Duplodnaviria</taxon>
        <taxon>Heunggongvirae</taxon>
        <taxon>Uroviricota</taxon>
        <taxon>Caudoviricetes</taxon>
        <taxon>Mesyanzhinovviridae</taxon>
        <taxon>Bradleyvirinae</taxon>
        <taxon>Cinvestavvirus</taxon>
        <taxon>Cinvestavvirus PaMx74</taxon>
        <taxon>Pamexvirus PaMx74</taxon>
    </lineage>
</organism>
<dbReference type="EMBL" id="JQ067093">
    <property type="protein sequence ID" value="ALH23523.1"/>
    <property type="molecule type" value="Genomic_DNA"/>
</dbReference>
<evidence type="ECO:0000259" key="1">
    <source>
        <dbReference type="Pfam" id="PF20557"/>
    </source>
</evidence>
<keyword evidence="3" id="KW-1185">Reference proteome</keyword>
<evidence type="ECO:0000313" key="2">
    <source>
        <dbReference type="EMBL" id="ALH23523.1"/>
    </source>
</evidence>
<sequence length="174" mass="18547">MAFTQQNNDGTVDGANAYTDPATVRTYWSDRGVDLTARTDAELQAAIVNATTYLDGRYRWVGYQLRRLQGTQWPRGGITTFLRGLPPALVTATCMLASRALTGKPLMPDPTFDASGGQVVESLKEVGPIKVQTKFSASQSTSASARTPDYPEVTLTLQSAGLIGSGNSGELGRA</sequence>
<dbReference type="InterPro" id="IPR046787">
    <property type="entry name" value="DnaT_2"/>
</dbReference>
<name>A0A0S0MV14_9CAUD</name>
<protein>
    <submittedName>
        <fullName evidence="2">Putative virion structural protein</fullName>
    </submittedName>
</protein>
<dbReference type="OrthoDB" id="31759at10239"/>